<dbReference type="GO" id="GO:0009231">
    <property type="term" value="P:riboflavin biosynthetic process"/>
    <property type="evidence" value="ECO:0007669"/>
    <property type="project" value="InterPro"/>
</dbReference>
<evidence type="ECO:0000256" key="2">
    <source>
        <dbReference type="ARBA" id="ARBA00022630"/>
    </source>
</evidence>
<dbReference type="GO" id="GO:0016779">
    <property type="term" value="F:nucleotidyltransferase activity"/>
    <property type="evidence" value="ECO:0007669"/>
    <property type="project" value="UniProtKB-KW"/>
</dbReference>
<dbReference type="PANTHER" id="PTHR22749">
    <property type="entry name" value="RIBOFLAVIN KINASE/FMN ADENYLYLTRANSFERASE"/>
    <property type="match status" value="1"/>
</dbReference>
<sequence>GRPYEIRGTVEKGEGRGKRLGFPTANLRTDVVPLIGYGVYSALVKTPESSGPIKKPLRSLVSYGTNPTFNSVLTDPAPSLEVYIPDFEGNLYGQKLHLQFIRKTRSEKKFKNESELVKAIKEDLDKTPRLLPQAPL</sequence>
<keyword evidence="2" id="KW-0285">Flavoprotein</keyword>
<evidence type="ECO:0000313" key="10">
    <source>
        <dbReference type="Proteomes" id="UP000230392"/>
    </source>
</evidence>
<evidence type="ECO:0000256" key="6">
    <source>
        <dbReference type="ARBA" id="ARBA00022840"/>
    </source>
</evidence>
<comment type="caution">
    <text evidence="9">The sequence shown here is derived from an EMBL/GenBank/DDBJ whole genome shotgun (WGS) entry which is preliminary data.</text>
</comment>
<dbReference type="Pfam" id="PF01687">
    <property type="entry name" value="Flavokinase"/>
    <property type="match status" value="1"/>
</dbReference>
<keyword evidence="4 9" id="KW-0808">Transferase</keyword>
<evidence type="ECO:0000259" key="8">
    <source>
        <dbReference type="SMART" id="SM00904"/>
    </source>
</evidence>
<dbReference type="InterPro" id="IPR023465">
    <property type="entry name" value="Riboflavin_kinase_dom_sf"/>
</dbReference>
<name>A0A2G9YB95_9BACT</name>
<dbReference type="SMART" id="SM00904">
    <property type="entry name" value="Flavokinase"/>
    <property type="match status" value="1"/>
</dbReference>
<keyword evidence="9" id="KW-0548">Nucleotidyltransferase</keyword>
<accession>A0A2G9YB95</accession>
<feature type="non-terminal residue" evidence="9">
    <location>
        <position position="1"/>
    </location>
</feature>
<dbReference type="Gene3D" id="2.40.30.30">
    <property type="entry name" value="Riboflavin kinase-like"/>
    <property type="match status" value="1"/>
</dbReference>
<evidence type="ECO:0000256" key="1">
    <source>
        <dbReference type="ARBA" id="ARBA00012105"/>
    </source>
</evidence>
<evidence type="ECO:0000256" key="4">
    <source>
        <dbReference type="ARBA" id="ARBA00022679"/>
    </source>
</evidence>
<evidence type="ECO:0000256" key="5">
    <source>
        <dbReference type="ARBA" id="ARBA00022741"/>
    </source>
</evidence>
<dbReference type="EC" id="2.7.1.26" evidence="1"/>
<proteinExistence type="predicted"/>
<gene>
    <name evidence="9" type="ORF">COX46_01860</name>
</gene>
<keyword evidence="9" id="KW-0418">Kinase</keyword>
<dbReference type="GO" id="GO:0009398">
    <property type="term" value="P:FMN biosynthetic process"/>
    <property type="evidence" value="ECO:0007669"/>
    <property type="project" value="TreeGrafter"/>
</dbReference>
<reference evidence="9 10" key="1">
    <citation type="submission" date="2017-09" db="EMBL/GenBank/DDBJ databases">
        <title>Depth-based differentiation of microbial function through sediment-hosted aquifers and enrichment of novel symbionts in the deep terrestrial subsurface.</title>
        <authorList>
            <person name="Probst A.J."/>
            <person name="Ladd B."/>
            <person name="Jarett J.K."/>
            <person name="Geller-Mcgrath D.E."/>
            <person name="Sieber C.M."/>
            <person name="Emerson J.B."/>
            <person name="Anantharaman K."/>
            <person name="Thomas B.C."/>
            <person name="Malmstrom R."/>
            <person name="Stieglmeier M."/>
            <person name="Klingl A."/>
            <person name="Woyke T."/>
            <person name="Ryan C.M."/>
            <person name="Banfield J.F."/>
        </authorList>
    </citation>
    <scope>NUCLEOTIDE SEQUENCE [LARGE SCALE GENOMIC DNA]</scope>
    <source>
        <strain evidence="9">CG23_combo_of_CG06-09_8_20_14_all_48_7</strain>
    </source>
</reference>
<dbReference type="InterPro" id="IPR015865">
    <property type="entry name" value="Riboflavin_kinase_bac/euk"/>
</dbReference>
<feature type="domain" description="Riboflavin kinase" evidence="8">
    <location>
        <begin position="1"/>
        <end position="132"/>
    </location>
</feature>
<evidence type="ECO:0000313" key="9">
    <source>
        <dbReference type="EMBL" id="PIP16498.1"/>
    </source>
</evidence>
<dbReference type="SUPFAM" id="SSF82114">
    <property type="entry name" value="Riboflavin kinase-like"/>
    <property type="match status" value="1"/>
</dbReference>
<dbReference type="Proteomes" id="UP000230392">
    <property type="component" value="Unassembled WGS sequence"/>
</dbReference>
<organism evidence="9 10">
    <name type="scientific">bacterium (Candidatus Ratteibacteria) CG23_combo_of_CG06-09_8_20_14_all_48_7</name>
    <dbReference type="NCBI Taxonomy" id="2014292"/>
    <lineage>
        <taxon>Bacteria</taxon>
        <taxon>Candidatus Ratteibacteria</taxon>
    </lineage>
</organism>
<evidence type="ECO:0000256" key="7">
    <source>
        <dbReference type="ARBA" id="ARBA00047880"/>
    </source>
</evidence>
<dbReference type="EMBL" id="PCRF01000085">
    <property type="protein sequence ID" value="PIP16498.1"/>
    <property type="molecule type" value="Genomic_DNA"/>
</dbReference>
<keyword evidence="3" id="KW-0288">FMN</keyword>
<keyword evidence="6" id="KW-0067">ATP-binding</keyword>
<dbReference type="GO" id="GO:0005524">
    <property type="term" value="F:ATP binding"/>
    <property type="evidence" value="ECO:0007669"/>
    <property type="project" value="UniProtKB-KW"/>
</dbReference>
<dbReference type="InterPro" id="IPR023468">
    <property type="entry name" value="Riboflavin_kinase"/>
</dbReference>
<dbReference type="GO" id="GO:0008531">
    <property type="term" value="F:riboflavin kinase activity"/>
    <property type="evidence" value="ECO:0007669"/>
    <property type="project" value="UniProtKB-EC"/>
</dbReference>
<keyword evidence="5" id="KW-0547">Nucleotide-binding</keyword>
<evidence type="ECO:0000256" key="3">
    <source>
        <dbReference type="ARBA" id="ARBA00022643"/>
    </source>
</evidence>
<comment type="catalytic activity">
    <reaction evidence="7">
        <text>riboflavin + ATP = FMN + ADP + H(+)</text>
        <dbReference type="Rhea" id="RHEA:14357"/>
        <dbReference type="ChEBI" id="CHEBI:15378"/>
        <dbReference type="ChEBI" id="CHEBI:30616"/>
        <dbReference type="ChEBI" id="CHEBI:57986"/>
        <dbReference type="ChEBI" id="CHEBI:58210"/>
        <dbReference type="ChEBI" id="CHEBI:456216"/>
        <dbReference type="EC" id="2.7.1.26"/>
    </reaction>
</comment>
<protein>
    <recommendedName>
        <fullName evidence="1">riboflavin kinase</fullName>
        <ecNumber evidence="1">2.7.1.26</ecNumber>
    </recommendedName>
</protein>
<dbReference type="PANTHER" id="PTHR22749:SF6">
    <property type="entry name" value="RIBOFLAVIN KINASE"/>
    <property type="match status" value="1"/>
</dbReference>
<dbReference type="AlphaFoldDB" id="A0A2G9YB95"/>